<gene>
    <name evidence="1" type="ORF">VA596_41445</name>
</gene>
<accession>A0ABU5RIG0</accession>
<sequence>MITLDQLNLDALYVPGLTFRRQGNERRQGVVVQNTRGAVEVWHALREPATGGVIAHLPQQREGYQHAAECTVLLGTCWSRETHRGYSFDFLPLLLAGHAKAALQQLADWHDQVFALRAVTA</sequence>
<reference evidence="1 2" key="1">
    <citation type="submission" date="2023-12" db="EMBL/GenBank/DDBJ databases">
        <title>Amycolatopsis sp. V23-08.</title>
        <authorList>
            <person name="Somphong A."/>
        </authorList>
    </citation>
    <scope>NUCLEOTIDE SEQUENCE [LARGE SCALE GENOMIC DNA]</scope>
    <source>
        <strain evidence="1 2">V23-08</strain>
    </source>
</reference>
<organism evidence="1 2">
    <name type="scientific">Amycolatopsis heterodermiae</name>
    <dbReference type="NCBI Taxonomy" id="3110235"/>
    <lineage>
        <taxon>Bacteria</taxon>
        <taxon>Bacillati</taxon>
        <taxon>Actinomycetota</taxon>
        <taxon>Actinomycetes</taxon>
        <taxon>Pseudonocardiales</taxon>
        <taxon>Pseudonocardiaceae</taxon>
        <taxon>Amycolatopsis</taxon>
    </lineage>
</organism>
<dbReference type="Proteomes" id="UP001304298">
    <property type="component" value="Unassembled WGS sequence"/>
</dbReference>
<dbReference type="RefSeq" id="WP_323335027.1">
    <property type="nucleotide sequence ID" value="NZ_JAYFSI010000014.1"/>
</dbReference>
<protein>
    <submittedName>
        <fullName evidence="1">Uncharacterized protein</fullName>
    </submittedName>
</protein>
<keyword evidence="2" id="KW-1185">Reference proteome</keyword>
<evidence type="ECO:0000313" key="2">
    <source>
        <dbReference type="Proteomes" id="UP001304298"/>
    </source>
</evidence>
<dbReference type="EMBL" id="JAYFSI010000014">
    <property type="protein sequence ID" value="MEA5366052.1"/>
    <property type="molecule type" value="Genomic_DNA"/>
</dbReference>
<proteinExistence type="predicted"/>
<name>A0ABU5RIG0_9PSEU</name>
<evidence type="ECO:0000313" key="1">
    <source>
        <dbReference type="EMBL" id="MEA5366052.1"/>
    </source>
</evidence>
<comment type="caution">
    <text evidence="1">The sequence shown here is derived from an EMBL/GenBank/DDBJ whole genome shotgun (WGS) entry which is preliminary data.</text>
</comment>